<comment type="catalytic activity">
    <reaction evidence="3">
        <text>adenosylcob(III)inamide + GTP = adenosylcob(III)inamide phosphate + GDP + H(+)</text>
        <dbReference type="Rhea" id="RHEA:15765"/>
        <dbReference type="ChEBI" id="CHEBI:2480"/>
        <dbReference type="ChEBI" id="CHEBI:15378"/>
        <dbReference type="ChEBI" id="CHEBI:37565"/>
        <dbReference type="ChEBI" id="CHEBI:58189"/>
        <dbReference type="ChEBI" id="CHEBI:58502"/>
        <dbReference type="EC" id="2.7.1.156"/>
    </reaction>
</comment>
<dbReference type="NCBIfam" id="NF004469">
    <property type="entry name" value="PRK05800.1"/>
    <property type="match status" value="1"/>
</dbReference>
<organism evidence="15 16">
    <name type="scientific">Novosphingobium pituita</name>
    <dbReference type="NCBI Taxonomy" id="3056842"/>
    <lineage>
        <taxon>Bacteria</taxon>
        <taxon>Pseudomonadati</taxon>
        <taxon>Pseudomonadota</taxon>
        <taxon>Alphaproteobacteria</taxon>
        <taxon>Sphingomonadales</taxon>
        <taxon>Sphingomonadaceae</taxon>
        <taxon>Novosphingobium</taxon>
    </lineage>
</organism>
<comment type="catalytic activity">
    <reaction evidence="2 14">
        <text>adenosylcob(III)inamide phosphate + GTP + H(+) = adenosylcob(III)inamide-GDP + diphosphate</text>
        <dbReference type="Rhea" id="RHEA:22712"/>
        <dbReference type="ChEBI" id="CHEBI:15378"/>
        <dbReference type="ChEBI" id="CHEBI:33019"/>
        <dbReference type="ChEBI" id="CHEBI:37565"/>
        <dbReference type="ChEBI" id="CHEBI:58502"/>
        <dbReference type="ChEBI" id="CHEBI:60487"/>
        <dbReference type="EC" id="2.7.7.62"/>
    </reaction>
</comment>
<comment type="similarity">
    <text evidence="7 14">Belongs to the CobU/CobP family.</text>
</comment>
<accession>A0ABQ6P6C8</accession>
<protein>
    <recommendedName>
        <fullName evidence="14">Bifunctional adenosylcobalamin biosynthesis protein</fullName>
        <ecNumber evidence="14">2.7.1.156</ecNumber>
        <ecNumber evidence="14">2.7.7.62</ecNumber>
    </recommendedName>
</protein>
<evidence type="ECO:0000256" key="6">
    <source>
        <dbReference type="ARBA" id="ARBA00005159"/>
    </source>
</evidence>
<comment type="catalytic activity">
    <reaction evidence="1 14">
        <text>adenosylcob(III)inamide + ATP = adenosylcob(III)inamide phosphate + ADP + H(+)</text>
        <dbReference type="Rhea" id="RHEA:15769"/>
        <dbReference type="ChEBI" id="CHEBI:2480"/>
        <dbReference type="ChEBI" id="CHEBI:15378"/>
        <dbReference type="ChEBI" id="CHEBI:30616"/>
        <dbReference type="ChEBI" id="CHEBI:58502"/>
        <dbReference type="ChEBI" id="CHEBI:456216"/>
        <dbReference type="EC" id="2.7.1.156"/>
    </reaction>
</comment>
<dbReference type="CDD" id="cd00544">
    <property type="entry name" value="CobU"/>
    <property type="match status" value="1"/>
</dbReference>
<dbReference type="Gene3D" id="3.40.50.300">
    <property type="entry name" value="P-loop containing nucleotide triphosphate hydrolases"/>
    <property type="match status" value="1"/>
</dbReference>
<evidence type="ECO:0000256" key="8">
    <source>
        <dbReference type="ARBA" id="ARBA00022573"/>
    </source>
</evidence>
<dbReference type="Pfam" id="PF02283">
    <property type="entry name" value="CobU"/>
    <property type="match status" value="1"/>
</dbReference>
<dbReference type="RefSeq" id="WP_317973516.1">
    <property type="nucleotide sequence ID" value="NZ_BTFW01000001.1"/>
</dbReference>
<gene>
    <name evidence="15" type="primary">cobU</name>
    <name evidence="15" type="ORF">NUTIK01_04430</name>
</gene>
<dbReference type="Proteomes" id="UP001187221">
    <property type="component" value="Unassembled WGS sequence"/>
</dbReference>
<dbReference type="GO" id="GO:0016301">
    <property type="term" value="F:kinase activity"/>
    <property type="evidence" value="ECO:0007669"/>
    <property type="project" value="UniProtKB-KW"/>
</dbReference>
<keyword evidence="11 14" id="KW-0418">Kinase</keyword>
<evidence type="ECO:0000313" key="15">
    <source>
        <dbReference type="EMBL" id="GMM59666.1"/>
    </source>
</evidence>
<evidence type="ECO:0000256" key="11">
    <source>
        <dbReference type="ARBA" id="ARBA00022777"/>
    </source>
</evidence>
<keyword evidence="16" id="KW-1185">Reference proteome</keyword>
<dbReference type="EC" id="2.7.7.62" evidence="14"/>
<dbReference type="GO" id="GO:0016779">
    <property type="term" value="F:nucleotidyltransferase activity"/>
    <property type="evidence" value="ECO:0007669"/>
    <property type="project" value="UniProtKB-KW"/>
</dbReference>
<evidence type="ECO:0000256" key="13">
    <source>
        <dbReference type="ARBA" id="ARBA00023134"/>
    </source>
</evidence>
<dbReference type="PANTHER" id="PTHR34848">
    <property type="match status" value="1"/>
</dbReference>
<evidence type="ECO:0000256" key="9">
    <source>
        <dbReference type="ARBA" id="ARBA00022679"/>
    </source>
</evidence>
<evidence type="ECO:0000256" key="4">
    <source>
        <dbReference type="ARBA" id="ARBA00003889"/>
    </source>
</evidence>
<keyword evidence="12 14" id="KW-0067">ATP-binding</keyword>
<keyword evidence="8 14" id="KW-0169">Cobalamin biosynthesis</keyword>
<evidence type="ECO:0000256" key="5">
    <source>
        <dbReference type="ARBA" id="ARBA00004692"/>
    </source>
</evidence>
<sequence length="172" mass="18666">MTRLFVLGGARSGKSRYAQARAEETGLAPVYIATAEAWDAEMRERIAHHQADRGPQWTTVEAPLALPQALREASTQGRVVLVDCLTLWLTNLMLGEHDIPRARDDLIAAIEDAQGPVILVGNETGLGIVPDNALARRFRDENGRLNQTVAACTHEVQFLAAGLPLALKSPPI</sequence>
<keyword evidence="13 14" id="KW-0342">GTP-binding</keyword>
<keyword evidence="10 14" id="KW-0547">Nucleotide-binding</keyword>
<name>A0ABQ6P6C8_9SPHN</name>
<comment type="caution">
    <text evidence="15">The sequence shown here is derived from an EMBL/GenBank/DDBJ whole genome shotgun (WGS) entry which is preliminary data.</text>
</comment>
<dbReference type="PIRSF" id="PIRSF006135">
    <property type="entry name" value="CobU"/>
    <property type="match status" value="1"/>
</dbReference>
<evidence type="ECO:0000256" key="12">
    <source>
        <dbReference type="ARBA" id="ARBA00022840"/>
    </source>
</evidence>
<keyword evidence="15" id="KW-0548">Nucleotidyltransferase</keyword>
<evidence type="ECO:0000256" key="2">
    <source>
        <dbReference type="ARBA" id="ARBA00000711"/>
    </source>
</evidence>
<proteinExistence type="inferred from homology"/>
<comment type="pathway">
    <text evidence="6 14">Cofactor biosynthesis; adenosylcobalamin biosynthesis; adenosylcobalamin from cob(II)yrinate a,c-diamide: step 5/7.</text>
</comment>
<evidence type="ECO:0000256" key="10">
    <source>
        <dbReference type="ARBA" id="ARBA00022741"/>
    </source>
</evidence>
<evidence type="ECO:0000313" key="16">
    <source>
        <dbReference type="Proteomes" id="UP001187221"/>
    </source>
</evidence>
<keyword evidence="9 14" id="KW-0808">Transferase</keyword>
<evidence type="ECO:0000256" key="7">
    <source>
        <dbReference type="ARBA" id="ARBA00007490"/>
    </source>
</evidence>
<evidence type="ECO:0000256" key="3">
    <source>
        <dbReference type="ARBA" id="ARBA00001522"/>
    </source>
</evidence>
<dbReference type="InterPro" id="IPR027417">
    <property type="entry name" value="P-loop_NTPase"/>
</dbReference>
<dbReference type="InterPro" id="IPR003203">
    <property type="entry name" value="CobU/CobP"/>
</dbReference>
<dbReference type="SUPFAM" id="SSF52540">
    <property type="entry name" value="P-loop containing nucleoside triphosphate hydrolases"/>
    <property type="match status" value="1"/>
</dbReference>
<dbReference type="EMBL" id="BTFW01000001">
    <property type="protein sequence ID" value="GMM59666.1"/>
    <property type="molecule type" value="Genomic_DNA"/>
</dbReference>
<evidence type="ECO:0000256" key="1">
    <source>
        <dbReference type="ARBA" id="ARBA00000312"/>
    </source>
</evidence>
<comment type="pathway">
    <text evidence="5 14">Cofactor biosynthesis; adenosylcobalamin biosynthesis; adenosylcobalamin from cob(II)yrinate a,c-diamide: step 6/7.</text>
</comment>
<dbReference type="EC" id="2.7.1.156" evidence="14"/>
<dbReference type="PANTHER" id="PTHR34848:SF1">
    <property type="entry name" value="BIFUNCTIONAL ADENOSYLCOBALAMIN BIOSYNTHESIS PROTEIN COBU"/>
    <property type="match status" value="1"/>
</dbReference>
<evidence type="ECO:0000256" key="14">
    <source>
        <dbReference type="PIRNR" id="PIRNR006135"/>
    </source>
</evidence>
<comment type="function">
    <text evidence="4 14">Catalyzes ATP-dependent phosphorylation of adenosylcobinamide and addition of GMP to adenosylcobinamide phosphate.</text>
</comment>
<reference evidence="15 16" key="1">
    <citation type="submission" date="2023-06" db="EMBL/GenBank/DDBJ databases">
        <title>Draft genome sequence of Novosphingobium sp. strain IK01.</title>
        <authorList>
            <person name="Hatamoto M."/>
            <person name="Ikarashi T."/>
            <person name="Yamaguchi T."/>
        </authorList>
    </citation>
    <scope>NUCLEOTIDE SEQUENCE [LARGE SCALE GENOMIC DNA]</scope>
    <source>
        <strain evidence="15 16">IK01</strain>
    </source>
</reference>